<dbReference type="EMBL" id="CAUOPR010000001">
    <property type="protein sequence ID" value="CAJ2002148.1"/>
    <property type="molecule type" value="Genomic_DNA"/>
</dbReference>
<evidence type="ECO:0000313" key="1">
    <source>
        <dbReference type="EMBL" id="CAJ2002148.1"/>
    </source>
</evidence>
<keyword evidence="2" id="KW-1185">Reference proteome</keyword>
<dbReference type="Proteomes" id="UP001642380">
    <property type="component" value="Unassembled WGS sequence"/>
</dbReference>
<sequence>MKETESPYSIQEGSGNTRVRPVAVIMKETEGSIGLCDVWTTLSKTRKGV</sequence>
<name>A0ABC8QJZ6_9VIRU</name>
<organism evidence="1 2">
    <name type="scientific">Cotesia congregata filamentous virus 1</name>
    <dbReference type="NCBI Taxonomy" id="3064291"/>
    <lineage>
        <taxon>Viruses</taxon>
        <taxon>Viruses incertae sedis</taxon>
        <taxon>Naldaviricetes</taxon>
        <taxon>Lefavirales</taxon>
        <taxon>Filamentoviridae</taxon>
        <taxon>Betafilamentovirus</taxon>
        <taxon>Betafilamentovirus cocongregatae</taxon>
    </lineage>
</organism>
<reference evidence="1 2" key="1">
    <citation type="submission" date="2024-01" db="EMBL/GenBank/DDBJ databases">
        <authorList>
            <person name="Guinet B."/>
        </authorList>
    </citation>
    <scope>NUCLEOTIDE SEQUENCE [LARGE SCALE GENOMIC DNA]</scope>
</reference>
<gene>
    <name evidence="1" type="ORF">CCFV1_ORF102</name>
</gene>
<evidence type="ECO:0000313" key="2">
    <source>
        <dbReference type="Proteomes" id="UP001642380"/>
    </source>
</evidence>
<proteinExistence type="predicted"/>
<protein>
    <submittedName>
        <fullName evidence="1">Uncharacterized protein</fullName>
    </submittedName>
</protein>
<accession>A0ABC8QJZ6</accession>
<comment type="caution">
    <text evidence="1">The sequence shown here is derived from an EMBL/GenBank/DDBJ whole genome shotgun (WGS) entry which is preliminary data.</text>
</comment>